<dbReference type="Proteomes" id="UP000008457">
    <property type="component" value="Chromosome"/>
</dbReference>
<dbReference type="PANTHER" id="PTHR37422">
    <property type="entry name" value="TEICHURONIC ACID BIOSYNTHESIS PROTEIN TUAE"/>
    <property type="match status" value="1"/>
</dbReference>
<dbReference type="eggNOG" id="COG3307">
    <property type="taxonomic scope" value="Bacteria"/>
</dbReference>
<accession>F3ZXS5</accession>
<feature type="transmembrane region" description="Helical" evidence="5">
    <location>
        <begin position="128"/>
        <end position="149"/>
    </location>
</feature>
<feature type="transmembrane region" description="Helical" evidence="5">
    <location>
        <begin position="72"/>
        <end position="93"/>
    </location>
</feature>
<feature type="transmembrane region" description="Helical" evidence="5">
    <location>
        <begin position="99"/>
        <end position="116"/>
    </location>
</feature>
<feature type="transmembrane region" description="Helical" evidence="5">
    <location>
        <begin position="376"/>
        <end position="394"/>
    </location>
</feature>
<keyword evidence="2 5" id="KW-0812">Transmembrane</keyword>
<comment type="subcellular location">
    <subcellularLocation>
        <location evidence="1">Membrane</location>
        <topology evidence="1">Multi-pass membrane protein</topology>
    </subcellularLocation>
</comment>
<feature type="transmembrane region" description="Helical" evidence="5">
    <location>
        <begin position="30"/>
        <end position="60"/>
    </location>
</feature>
<dbReference type="PANTHER" id="PTHR37422:SF13">
    <property type="entry name" value="LIPOPOLYSACCHARIDE BIOSYNTHESIS PROTEIN PA4999-RELATED"/>
    <property type="match status" value="1"/>
</dbReference>
<feature type="transmembrane region" description="Helical" evidence="5">
    <location>
        <begin position="277"/>
        <end position="299"/>
    </location>
</feature>
<organism evidence="7 8">
    <name type="scientific">Mahella australiensis (strain DSM 15567 / CIP 107919 / 50-1 BON)</name>
    <dbReference type="NCBI Taxonomy" id="697281"/>
    <lineage>
        <taxon>Bacteria</taxon>
        <taxon>Bacillati</taxon>
        <taxon>Bacillota</taxon>
        <taxon>Clostridia</taxon>
        <taxon>Thermoanaerobacterales</taxon>
        <taxon>Thermoanaerobacterales Family IV. Incertae Sedis</taxon>
        <taxon>Mahella</taxon>
    </lineage>
</organism>
<dbReference type="Pfam" id="PF04932">
    <property type="entry name" value="Wzy_C"/>
    <property type="match status" value="1"/>
</dbReference>
<reference evidence="8" key="1">
    <citation type="submission" date="2010-11" db="EMBL/GenBank/DDBJ databases">
        <title>The complete genome of Mahella australiensis DSM 15567.</title>
        <authorList>
            <consortium name="US DOE Joint Genome Institute (JGI-PGF)"/>
            <person name="Lucas S."/>
            <person name="Copeland A."/>
            <person name="Lapidus A."/>
            <person name="Bruce D."/>
            <person name="Goodwin L."/>
            <person name="Pitluck S."/>
            <person name="Kyrpides N."/>
            <person name="Mavromatis K."/>
            <person name="Pagani I."/>
            <person name="Ivanova N."/>
            <person name="Teshima H."/>
            <person name="Brettin T."/>
            <person name="Detter J.C."/>
            <person name="Han C."/>
            <person name="Tapia R."/>
            <person name="Land M."/>
            <person name="Hauser L."/>
            <person name="Markowitz V."/>
            <person name="Cheng J.-F."/>
            <person name="Hugenholtz P."/>
            <person name="Woyke T."/>
            <person name="Wu D."/>
            <person name="Spring S."/>
            <person name="Pukall R."/>
            <person name="Steenblock K."/>
            <person name="Schneider S."/>
            <person name="Klenk H.-P."/>
            <person name="Eisen J.A."/>
        </authorList>
    </citation>
    <scope>NUCLEOTIDE SEQUENCE [LARGE SCALE GENOMIC DNA]</scope>
    <source>
        <strain evidence="8">DSM 15567 / CIP 107919 / 50-1 BON</strain>
    </source>
</reference>
<keyword evidence="8" id="KW-1185">Reference proteome</keyword>
<feature type="domain" description="O-antigen ligase-related" evidence="6">
    <location>
        <begin position="203"/>
        <end position="331"/>
    </location>
</feature>
<dbReference type="InterPro" id="IPR007016">
    <property type="entry name" value="O-antigen_ligase-rel_domated"/>
</dbReference>
<sequence length="407" mass="45656">MSIEIGKRPLNTAVAMSGFSSKTDIYDKYMYYNIIVLMLGILSPYTAPFMVLFISVQYIISKIKSRDIDLRAIPLGQPYILMFIAALISDIYSPDFIEIIATIGFMLPYVIYGMYTEEVFDKRFATRMVSLIVWTSLPISLFGILQKILSDNSILFHLSGGRVESTFANPNLYALYLAVVIFVTLGYTFYTTGDKKRRALMIVLCLNALNLYLTNSRTALFSVLIAAIFFFILCGKRHVAHILFMSAFIIMMAILVYPQLIPRYAVLDKNLETRMEIWQTALIGISYSPIIGRGFLSFMDFSAMFGVGQLHAHNILLNTWFEWGILGVISIVWYVVVLFKRGLSALKDSPHRPIIAGILAAVIAAFIQSMTDNPVINIQTGLIFIMLASILVALTPNNACPAAQEKV</sequence>
<proteinExistence type="predicted"/>
<dbReference type="OrthoDB" id="9806320at2"/>
<gene>
    <name evidence="7" type="ordered locus">Mahau_0366</name>
</gene>
<evidence type="ECO:0000256" key="4">
    <source>
        <dbReference type="ARBA" id="ARBA00023136"/>
    </source>
</evidence>
<feature type="transmembrane region" description="Helical" evidence="5">
    <location>
        <begin position="172"/>
        <end position="190"/>
    </location>
</feature>
<dbReference type="KEGG" id="mas:Mahau_0366"/>
<dbReference type="STRING" id="697281.Mahau_0366"/>
<evidence type="ECO:0000256" key="3">
    <source>
        <dbReference type="ARBA" id="ARBA00022989"/>
    </source>
</evidence>
<dbReference type="RefSeq" id="WP_013780015.1">
    <property type="nucleotide sequence ID" value="NC_015520.1"/>
</dbReference>
<evidence type="ECO:0000256" key="1">
    <source>
        <dbReference type="ARBA" id="ARBA00004141"/>
    </source>
</evidence>
<evidence type="ECO:0000256" key="5">
    <source>
        <dbReference type="SAM" id="Phobius"/>
    </source>
</evidence>
<dbReference type="EMBL" id="CP002360">
    <property type="protein sequence ID" value="AEE95582.1"/>
    <property type="molecule type" value="Genomic_DNA"/>
</dbReference>
<evidence type="ECO:0000313" key="8">
    <source>
        <dbReference type="Proteomes" id="UP000008457"/>
    </source>
</evidence>
<evidence type="ECO:0000256" key="2">
    <source>
        <dbReference type="ARBA" id="ARBA00022692"/>
    </source>
</evidence>
<dbReference type="InterPro" id="IPR051533">
    <property type="entry name" value="WaaL-like"/>
</dbReference>
<name>F3ZXS5_MAHA5</name>
<feature type="transmembrane region" description="Helical" evidence="5">
    <location>
        <begin position="239"/>
        <end position="257"/>
    </location>
</feature>
<protein>
    <submittedName>
        <fullName evidence="7">O-antigen polymerase</fullName>
    </submittedName>
</protein>
<dbReference type="AlphaFoldDB" id="F3ZXS5"/>
<keyword evidence="4 5" id="KW-0472">Membrane</keyword>
<keyword evidence="3 5" id="KW-1133">Transmembrane helix</keyword>
<dbReference type="HOGENOM" id="CLU_675786_0_0_9"/>
<feature type="transmembrane region" description="Helical" evidence="5">
    <location>
        <begin position="351"/>
        <end position="370"/>
    </location>
</feature>
<feature type="transmembrane region" description="Helical" evidence="5">
    <location>
        <begin position="211"/>
        <end position="233"/>
    </location>
</feature>
<dbReference type="GO" id="GO:0016020">
    <property type="term" value="C:membrane"/>
    <property type="evidence" value="ECO:0007669"/>
    <property type="project" value="UniProtKB-SubCell"/>
</dbReference>
<reference evidence="7 8" key="2">
    <citation type="journal article" date="2011" name="Stand. Genomic Sci.">
        <title>Complete genome sequence of Mahella australiensis type strain (50-1 BON).</title>
        <authorList>
            <person name="Sikorski J."/>
            <person name="Teshima H."/>
            <person name="Nolan M."/>
            <person name="Lucas S."/>
            <person name="Hammon N."/>
            <person name="Deshpande S."/>
            <person name="Cheng J.F."/>
            <person name="Pitluck S."/>
            <person name="Liolios K."/>
            <person name="Pagani I."/>
            <person name="Ivanova N."/>
            <person name="Huntemann M."/>
            <person name="Mavromatis K."/>
            <person name="Ovchinikova G."/>
            <person name="Pati A."/>
            <person name="Tapia R."/>
            <person name="Han C."/>
            <person name="Goodwin L."/>
            <person name="Chen A."/>
            <person name="Palaniappan K."/>
            <person name="Land M."/>
            <person name="Hauser L."/>
            <person name="Ngatchou-Djao O.D."/>
            <person name="Rohde M."/>
            <person name="Pukall R."/>
            <person name="Spring S."/>
            <person name="Abt B."/>
            <person name="Goker M."/>
            <person name="Detter J.C."/>
            <person name="Woyke T."/>
            <person name="Bristow J."/>
            <person name="Markowitz V."/>
            <person name="Hugenholtz P."/>
            <person name="Eisen J.A."/>
            <person name="Kyrpides N.C."/>
            <person name="Klenk H.P."/>
            <person name="Lapidus A."/>
        </authorList>
    </citation>
    <scope>NUCLEOTIDE SEQUENCE [LARGE SCALE GENOMIC DNA]</scope>
    <source>
        <strain evidence="8">DSM 15567 / CIP 107919 / 50-1 BON</strain>
    </source>
</reference>
<feature type="transmembrane region" description="Helical" evidence="5">
    <location>
        <begin position="319"/>
        <end position="339"/>
    </location>
</feature>
<evidence type="ECO:0000313" key="7">
    <source>
        <dbReference type="EMBL" id="AEE95582.1"/>
    </source>
</evidence>
<evidence type="ECO:0000259" key="6">
    <source>
        <dbReference type="Pfam" id="PF04932"/>
    </source>
</evidence>